<comment type="caution">
    <text evidence="1">The sequence shown here is derived from an EMBL/GenBank/DDBJ whole genome shotgun (WGS) entry which is preliminary data.</text>
</comment>
<proteinExistence type="predicted"/>
<evidence type="ECO:0000313" key="2">
    <source>
        <dbReference type="Proteomes" id="UP001524587"/>
    </source>
</evidence>
<keyword evidence="2" id="KW-1185">Reference proteome</keyword>
<name>A0ABT1W2N0_9PROT</name>
<dbReference type="Proteomes" id="UP001524587">
    <property type="component" value="Unassembled WGS sequence"/>
</dbReference>
<protein>
    <submittedName>
        <fullName evidence="1">Chaperone modulator CbpM</fullName>
    </submittedName>
</protein>
<sequence length="111" mass="12943">MITADTLCLRITRVTPVDLEEWVARRWLRPDGEPGAWLFRPIDEARVRLIVELRYDLHIDDEALPLVLSLLDQLYAERRHLGRVRDALMHEDAGRLREVLVHILDAAQTGR</sequence>
<gene>
    <name evidence="1" type="ORF">NFI95_01415</name>
</gene>
<reference evidence="1 2" key="1">
    <citation type="submission" date="2022-06" db="EMBL/GenBank/DDBJ databases">
        <title>Endosaccharibacter gen. nov., sp. nov., endophytic bacteria isolated from sugarcane.</title>
        <authorList>
            <person name="Pitiwittayakul N."/>
            <person name="Yukphan P."/>
            <person name="Charoenyingcharoen P."/>
            <person name="Tanasupawat S."/>
        </authorList>
    </citation>
    <scope>NUCLEOTIDE SEQUENCE [LARGE SCALE GENOMIC DNA]</scope>
    <source>
        <strain evidence="1 2">KSS8</strain>
    </source>
</reference>
<accession>A0ABT1W2N0</accession>
<dbReference type="Gene3D" id="1.10.1660.10">
    <property type="match status" value="1"/>
</dbReference>
<dbReference type="EMBL" id="JAMSKV010000001">
    <property type="protein sequence ID" value="MCQ8277109.1"/>
    <property type="molecule type" value="Genomic_DNA"/>
</dbReference>
<organism evidence="1 2">
    <name type="scientific">Endosaccharibacter trunci</name>
    <dbReference type="NCBI Taxonomy" id="2812733"/>
    <lineage>
        <taxon>Bacteria</taxon>
        <taxon>Pseudomonadati</taxon>
        <taxon>Pseudomonadota</taxon>
        <taxon>Alphaproteobacteria</taxon>
        <taxon>Acetobacterales</taxon>
        <taxon>Acetobacteraceae</taxon>
        <taxon>Endosaccharibacter</taxon>
    </lineage>
</organism>
<dbReference type="RefSeq" id="WP_422862552.1">
    <property type="nucleotide sequence ID" value="NZ_JAMSKV010000001.1"/>
</dbReference>
<evidence type="ECO:0000313" key="1">
    <source>
        <dbReference type="EMBL" id="MCQ8277109.1"/>
    </source>
</evidence>